<evidence type="ECO:0000256" key="1">
    <source>
        <dbReference type="SAM" id="Coils"/>
    </source>
</evidence>
<dbReference type="RefSeq" id="WP_137266251.1">
    <property type="nucleotide sequence ID" value="NZ_SZUA01000001.1"/>
</dbReference>
<feature type="coiled-coil region" evidence="1">
    <location>
        <begin position="486"/>
        <end position="520"/>
    </location>
</feature>
<dbReference type="InterPro" id="IPR012434">
    <property type="entry name" value="DUF1631"/>
</dbReference>
<keyword evidence="1" id="KW-0175">Coiled coil</keyword>
<gene>
    <name evidence="2" type="ORF">FCE95_07205</name>
</gene>
<sequence length="773" mass="83998">MTSPLDKAGSGAALHSRQTPTFLVESLKRTALDQLGGIVRGLIKPTELTLHEIELESPGTRRADQESLALIKQREAALVMRYRQLLADSFDQLLSQAGVAGQAKTALSLLSEEELDQHLDAQRIAATLRIRHARALLGAEARFATLARSLGVPDTKHPIDPERLAELLVKTLQGQTVPDGLRDLLFKQYQAELSHVLDAFYSQIDTLLGAAGYGLHVPGMAASRPVAAPAPAASSTEPMMWEQVAPRHGAPAAPAPASYAAPAVPAGSPYPPAAPAAGHAGAASAYAGVASEQLVRELGLLREQLHQWRQQAGITGHSTLPRAPGQEAPIPGAQRRPLRTDELRSVASLLQGEDTSHFAEALAHGGGHLQTALRNEMLEGARKLGLDPQYTSLSPEEQDAIDLIGLLFEAICDVHRLWEEGRNLLGRLVLPYLKLALHDDSLFVQPTHPARRLLDVLTEACESNRGASPHDRELLDRAQQAVERVIAEYQEDLSVFEMAASELNELVQQQRRRIELAERRAAEAAFGRERLMQARQDAADALSQCVREYKLTAPVRQFLSEHWQHHVVQTLLRDGADSARHIGAMNLGQALVEIDIAAASAQGAVIADRLLLLMPLLRDCLASSGLDASAADEAIARLVRALAWPDVPRSIVTPIAVAAPLEAAENDSALRLVDHAEQRQINQDALSAMRRLSLGDWVRLIDDEGFERALKIAWISPLTSRFLIVNRRGVRELVATAEQLALLAQAGRLIVGLPDAPFEGAMKQVWKHLQRAA</sequence>
<evidence type="ECO:0000313" key="3">
    <source>
        <dbReference type="Proteomes" id="UP000308707"/>
    </source>
</evidence>
<name>A0A4U5JYY0_9GAMM</name>
<organism evidence="2 3">
    <name type="scientific">Luteimonas gilva</name>
    <dbReference type="NCBI Taxonomy" id="2572684"/>
    <lineage>
        <taxon>Bacteria</taxon>
        <taxon>Pseudomonadati</taxon>
        <taxon>Pseudomonadota</taxon>
        <taxon>Gammaproteobacteria</taxon>
        <taxon>Lysobacterales</taxon>
        <taxon>Lysobacteraceae</taxon>
        <taxon>Luteimonas</taxon>
    </lineage>
</organism>
<dbReference type="EMBL" id="SZUA01000001">
    <property type="protein sequence ID" value="TKR34048.1"/>
    <property type="molecule type" value="Genomic_DNA"/>
</dbReference>
<keyword evidence="3" id="KW-1185">Reference proteome</keyword>
<dbReference type="Proteomes" id="UP000308707">
    <property type="component" value="Unassembled WGS sequence"/>
</dbReference>
<dbReference type="Pfam" id="PF07793">
    <property type="entry name" value="DUF1631"/>
    <property type="match status" value="1"/>
</dbReference>
<protein>
    <submittedName>
        <fullName evidence="2">DUF1631 domain-containing protein</fullName>
    </submittedName>
</protein>
<accession>A0A4U5JYY0</accession>
<comment type="caution">
    <text evidence="2">The sequence shown here is derived from an EMBL/GenBank/DDBJ whole genome shotgun (WGS) entry which is preliminary data.</text>
</comment>
<evidence type="ECO:0000313" key="2">
    <source>
        <dbReference type="EMBL" id="TKR34048.1"/>
    </source>
</evidence>
<reference evidence="2 3" key="1">
    <citation type="submission" date="2019-04" db="EMBL/GenBank/DDBJ databases">
        <title>Reference strain of H23.</title>
        <authorList>
            <person name="Luo X."/>
        </authorList>
    </citation>
    <scope>NUCLEOTIDE SEQUENCE [LARGE SCALE GENOMIC DNA]</scope>
    <source>
        <strain evidence="2 3">H23</strain>
    </source>
</reference>
<dbReference type="AlphaFoldDB" id="A0A4U5JYY0"/>
<dbReference type="OrthoDB" id="6188167at2"/>
<proteinExistence type="predicted"/>